<evidence type="ECO:0000313" key="2">
    <source>
        <dbReference type="Proteomes" id="UP000518752"/>
    </source>
</evidence>
<gene>
    <name evidence="1" type="ORF">D9757_011457</name>
</gene>
<reference evidence="1 2" key="1">
    <citation type="journal article" date="2020" name="ISME J.">
        <title>Uncovering the hidden diversity of litter-decomposition mechanisms in mushroom-forming fungi.</title>
        <authorList>
            <person name="Floudas D."/>
            <person name="Bentzer J."/>
            <person name="Ahren D."/>
            <person name="Johansson T."/>
            <person name="Persson P."/>
            <person name="Tunlid A."/>
        </authorList>
    </citation>
    <scope>NUCLEOTIDE SEQUENCE [LARGE SCALE GENOMIC DNA]</scope>
    <source>
        <strain evidence="1 2">CBS 406.79</strain>
    </source>
</reference>
<protein>
    <recommendedName>
        <fullName evidence="3">Terpene synthase</fullName>
    </recommendedName>
</protein>
<keyword evidence="2" id="KW-1185">Reference proteome</keyword>
<evidence type="ECO:0000313" key="1">
    <source>
        <dbReference type="EMBL" id="KAF5366342.1"/>
    </source>
</evidence>
<dbReference type="Proteomes" id="UP000518752">
    <property type="component" value="Unassembled WGS sequence"/>
</dbReference>
<dbReference type="Pfam" id="PF19086">
    <property type="entry name" value="Terpene_syn_C_2"/>
    <property type="match status" value="1"/>
</dbReference>
<sequence length="398" mass="45428">MEFQYSSIVDSSTYDTEGLCDGIDLRKSNFAFLEDRGIIRAQQDWAKYVGPLHDNLFRGSMGPRYSYISVGIPECLPERLEILAYANEFGFLYDDIFEAITDPEKSTIENNKLLGAFHEGVQSGQIIQDPESERGGWRKLQSKILHDLLAIDREGAINIVKAWAEYNQQQHRNFSTLEEYFPYRLKNAAARIWTEFILFAMGLKLSAPERAKAEDLTRPAYFALVLQNDLYSWEREYREAQAQALNDEQSQSIDVTNMMNAIWVLMQEHNHLDIAGAQELCRIKIKQYTTEYIQIVENVKGDQSLSVDLVKYVEALKYDIVGQAAWCMTCPRNHPDISFTEEQLEWMRGVVLPVAESGTPNSKALKVRSALSDSTTRMPIVASNRKMSLAKSHSGTEH</sequence>
<dbReference type="EMBL" id="JAACJN010000154">
    <property type="protein sequence ID" value="KAF5366342.1"/>
    <property type="molecule type" value="Genomic_DNA"/>
</dbReference>
<evidence type="ECO:0008006" key="3">
    <source>
        <dbReference type="Google" id="ProtNLM"/>
    </source>
</evidence>
<name>A0A8H5GK33_9AGAR</name>
<dbReference type="Gene3D" id="1.10.600.10">
    <property type="entry name" value="Farnesyl Diphosphate Synthase"/>
    <property type="match status" value="1"/>
</dbReference>
<dbReference type="OrthoDB" id="6921389at2759"/>
<comment type="caution">
    <text evidence="1">The sequence shown here is derived from an EMBL/GenBank/DDBJ whole genome shotgun (WGS) entry which is preliminary data.</text>
</comment>
<dbReference type="AlphaFoldDB" id="A0A8H5GK33"/>
<proteinExistence type="predicted"/>
<dbReference type="SUPFAM" id="SSF48576">
    <property type="entry name" value="Terpenoid synthases"/>
    <property type="match status" value="1"/>
</dbReference>
<accession>A0A8H5GK33</accession>
<organism evidence="1 2">
    <name type="scientific">Collybiopsis confluens</name>
    <dbReference type="NCBI Taxonomy" id="2823264"/>
    <lineage>
        <taxon>Eukaryota</taxon>
        <taxon>Fungi</taxon>
        <taxon>Dikarya</taxon>
        <taxon>Basidiomycota</taxon>
        <taxon>Agaricomycotina</taxon>
        <taxon>Agaricomycetes</taxon>
        <taxon>Agaricomycetidae</taxon>
        <taxon>Agaricales</taxon>
        <taxon>Marasmiineae</taxon>
        <taxon>Omphalotaceae</taxon>
        <taxon>Collybiopsis</taxon>
    </lineage>
</organism>
<dbReference type="InterPro" id="IPR008949">
    <property type="entry name" value="Isoprenoid_synthase_dom_sf"/>
</dbReference>